<comment type="caution">
    <text evidence="2">The sequence shown here is derived from an EMBL/GenBank/DDBJ whole genome shotgun (WGS) entry which is preliminary data.</text>
</comment>
<dbReference type="SUPFAM" id="SSF48065">
    <property type="entry name" value="DBL homology domain (DH-domain)"/>
    <property type="match status" value="1"/>
</dbReference>
<dbReference type="PANTHER" id="PTHR12845">
    <property type="entry name" value="GUANINE NUCLEOTIDE EXCHANGE FACTOR"/>
    <property type="match status" value="1"/>
</dbReference>
<dbReference type="InterPro" id="IPR047271">
    <property type="entry name" value="Ephexin-like"/>
</dbReference>
<dbReference type="InterPro" id="IPR035899">
    <property type="entry name" value="DBL_dom_sf"/>
</dbReference>
<accession>A0A164Y909</accession>
<dbReference type="STRING" id="35525.A0A164Y909"/>
<dbReference type="EMBL" id="LRGB01000930">
    <property type="protein sequence ID" value="KZS15004.1"/>
    <property type="molecule type" value="Genomic_DNA"/>
</dbReference>
<reference evidence="2 3" key="1">
    <citation type="submission" date="2016-03" db="EMBL/GenBank/DDBJ databases">
        <title>EvidentialGene: Evidence-directed Construction of Genes on Genomes.</title>
        <authorList>
            <person name="Gilbert D.G."/>
            <person name="Choi J.-H."/>
            <person name="Mockaitis K."/>
            <person name="Colbourne J."/>
            <person name="Pfrender M."/>
        </authorList>
    </citation>
    <scope>NUCLEOTIDE SEQUENCE [LARGE SCALE GENOMIC DNA]</scope>
    <source>
        <strain evidence="2 3">Xinb3</strain>
        <tissue evidence="2">Complete organism</tissue>
    </source>
</reference>
<evidence type="ECO:0000313" key="2">
    <source>
        <dbReference type="EMBL" id="KZS15004.1"/>
    </source>
</evidence>
<organism evidence="2 3">
    <name type="scientific">Daphnia magna</name>
    <dbReference type="NCBI Taxonomy" id="35525"/>
    <lineage>
        <taxon>Eukaryota</taxon>
        <taxon>Metazoa</taxon>
        <taxon>Ecdysozoa</taxon>
        <taxon>Arthropoda</taxon>
        <taxon>Crustacea</taxon>
        <taxon>Branchiopoda</taxon>
        <taxon>Diplostraca</taxon>
        <taxon>Cladocera</taxon>
        <taxon>Anomopoda</taxon>
        <taxon>Daphniidae</taxon>
        <taxon>Daphnia</taxon>
    </lineage>
</organism>
<dbReference type="PROSITE" id="PS50010">
    <property type="entry name" value="DH_2"/>
    <property type="match status" value="1"/>
</dbReference>
<name>A0A164Y909_9CRUS</name>
<evidence type="ECO:0000259" key="1">
    <source>
        <dbReference type="PROSITE" id="PS50010"/>
    </source>
</evidence>
<evidence type="ECO:0000313" key="3">
    <source>
        <dbReference type="Proteomes" id="UP000076858"/>
    </source>
</evidence>
<dbReference type="GO" id="GO:0005085">
    <property type="term" value="F:guanyl-nucleotide exchange factor activity"/>
    <property type="evidence" value="ECO:0007669"/>
    <property type="project" value="InterPro"/>
</dbReference>
<dbReference type="InterPro" id="IPR000219">
    <property type="entry name" value="DH_dom"/>
</dbReference>
<proteinExistence type="predicted"/>
<feature type="domain" description="DH" evidence="1">
    <location>
        <begin position="1"/>
        <end position="78"/>
    </location>
</feature>
<dbReference type="AlphaFoldDB" id="A0A164Y909"/>
<dbReference type="PANTHER" id="PTHR12845:SF5">
    <property type="entry name" value="EPHEXIN, ISOFORM D"/>
    <property type="match status" value="1"/>
</dbReference>
<gene>
    <name evidence="2" type="ORF">APZ42_019535</name>
</gene>
<dbReference type="Pfam" id="PF00621">
    <property type="entry name" value="RhoGEF"/>
    <property type="match status" value="1"/>
</dbReference>
<sequence length="78" mass="9200">MLRDLKETKPHFVECLRRLESSPVCQSLAMHSFLMLPMQRITRLPLLVDAIFHRLESGTPEFERCRMTLATLNKVRFI</sequence>
<dbReference type="Proteomes" id="UP000076858">
    <property type="component" value="Unassembled WGS sequence"/>
</dbReference>
<protein>
    <recommendedName>
        <fullName evidence="1">DH domain-containing protein</fullName>
    </recommendedName>
</protein>
<keyword evidence="3" id="KW-1185">Reference proteome</keyword>
<dbReference type="OrthoDB" id="27593at2759"/>
<dbReference type="Gene3D" id="1.20.900.10">
    <property type="entry name" value="Dbl homology (DH) domain"/>
    <property type="match status" value="1"/>
</dbReference>